<reference evidence="1" key="1">
    <citation type="submission" date="2022-09" db="EMBL/GenBank/DDBJ databases">
        <title>Intensive care unit water sources are persistently colonized with multi-drug resistant bacteria and are the site of extensive horizontal gene transfer of antibiotic resistance genes.</title>
        <authorList>
            <person name="Diorio-Toth L."/>
        </authorList>
    </citation>
    <scope>NUCLEOTIDE SEQUENCE</scope>
    <source>
        <strain evidence="1">GD03659</strain>
    </source>
</reference>
<dbReference type="EMBL" id="JAOCKX010000077">
    <property type="protein sequence ID" value="MDH2134942.1"/>
    <property type="molecule type" value="Genomic_DNA"/>
</dbReference>
<dbReference type="AlphaFoldDB" id="A0AA42X387"/>
<gene>
    <name evidence="1" type="ORF">N5J77_27805</name>
</gene>
<accession>A0AA42X387</accession>
<evidence type="ECO:0000313" key="1">
    <source>
        <dbReference type="EMBL" id="MDH2134942.1"/>
    </source>
</evidence>
<name>A0AA42X387_SPHYA</name>
<comment type="caution">
    <text evidence="1">The sequence shown here is derived from an EMBL/GenBank/DDBJ whole genome shotgun (WGS) entry which is preliminary data.</text>
</comment>
<sequence>MADGRCALFVARHNGISMSAFTFRLRKGMTVDEAATIPPQNKPSS</sequence>
<proteinExistence type="predicted"/>
<evidence type="ECO:0000313" key="2">
    <source>
        <dbReference type="Proteomes" id="UP001162318"/>
    </source>
</evidence>
<dbReference type="Proteomes" id="UP001162318">
    <property type="component" value="Unassembled WGS sequence"/>
</dbReference>
<protein>
    <submittedName>
        <fullName evidence="1">Uncharacterized protein</fullName>
    </submittedName>
</protein>
<organism evidence="1 2">
    <name type="scientific">Sphingobium yanoikuyae</name>
    <name type="common">Sphingomonas yanoikuyae</name>
    <dbReference type="NCBI Taxonomy" id="13690"/>
    <lineage>
        <taxon>Bacteria</taxon>
        <taxon>Pseudomonadati</taxon>
        <taxon>Pseudomonadota</taxon>
        <taxon>Alphaproteobacteria</taxon>
        <taxon>Sphingomonadales</taxon>
        <taxon>Sphingomonadaceae</taxon>
        <taxon>Sphingobium</taxon>
    </lineage>
</organism>
<dbReference type="RefSeq" id="WP_279776358.1">
    <property type="nucleotide sequence ID" value="NZ_JAOCKX010000077.1"/>
</dbReference>